<keyword evidence="3" id="KW-1185">Reference proteome</keyword>
<protein>
    <recommendedName>
        <fullName evidence="4">Secreted protein</fullName>
    </recommendedName>
</protein>
<evidence type="ECO:0000256" key="1">
    <source>
        <dbReference type="SAM" id="MobiDB-lite"/>
    </source>
</evidence>
<evidence type="ECO:0000313" key="3">
    <source>
        <dbReference type="Proteomes" id="UP001056079"/>
    </source>
</evidence>
<name>A0ABY4V3B9_STRFL</name>
<dbReference type="RefSeq" id="WP_006122994.1">
    <property type="nucleotide sequence ID" value="NZ_CP098609.1"/>
</dbReference>
<accession>A0ABY4V3B9</accession>
<feature type="region of interest" description="Disordered" evidence="1">
    <location>
        <begin position="38"/>
        <end position="59"/>
    </location>
</feature>
<evidence type="ECO:0008006" key="4">
    <source>
        <dbReference type="Google" id="ProtNLM"/>
    </source>
</evidence>
<reference evidence="2" key="1">
    <citation type="submission" date="2021-08" db="EMBL/GenBank/DDBJ databases">
        <title>DNA methylation of m4C regulates biosynthesis of daptomycin in Streptomyces roseosporus L30.</title>
        <authorList>
            <person name="Fang J.-L."/>
        </authorList>
    </citation>
    <scope>NUCLEOTIDE SEQUENCE</scope>
    <source>
        <strain evidence="2">L30</strain>
    </source>
</reference>
<gene>
    <name evidence="2" type="ORF">K7395_32095</name>
</gene>
<dbReference type="Proteomes" id="UP001056079">
    <property type="component" value="Chromosome"/>
</dbReference>
<dbReference type="EMBL" id="CP098609">
    <property type="protein sequence ID" value="USC51046.1"/>
    <property type="molecule type" value="Genomic_DNA"/>
</dbReference>
<sequence length="59" mass="5992">MSLVTGILKSSLLAATLLGLAGPIIDASNRWTQADTRAKPASCGHAYPNNAPGADLGWG</sequence>
<evidence type="ECO:0000313" key="2">
    <source>
        <dbReference type="EMBL" id="USC51046.1"/>
    </source>
</evidence>
<organism evidence="2 3">
    <name type="scientific">Streptomyces filamentosus</name>
    <name type="common">Streptomyces roseosporus</name>
    <dbReference type="NCBI Taxonomy" id="67294"/>
    <lineage>
        <taxon>Bacteria</taxon>
        <taxon>Bacillati</taxon>
        <taxon>Actinomycetota</taxon>
        <taxon>Actinomycetes</taxon>
        <taxon>Kitasatosporales</taxon>
        <taxon>Streptomycetaceae</taxon>
        <taxon>Streptomyces</taxon>
    </lineage>
</organism>
<proteinExistence type="predicted"/>